<dbReference type="PANTHER" id="PTHR46250">
    <property type="entry name" value="MYB/SANT-LIKE DNA-BINDING DOMAIN PROTEIN-RELATED"/>
    <property type="match status" value="1"/>
</dbReference>
<feature type="region of interest" description="Disordered" evidence="1">
    <location>
        <begin position="156"/>
        <end position="177"/>
    </location>
</feature>
<dbReference type="PANTHER" id="PTHR46250:SF15">
    <property type="entry name" value="OS01G0523800 PROTEIN"/>
    <property type="match status" value="1"/>
</dbReference>
<dbReference type="Gramene" id="AUR62013554-RA">
    <property type="protein sequence ID" value="AUR62013554-RA:cds"/>
    <property type="gene ID" value="AUR62013554"/>
</dbReference>
<dbReference type="AlphaFoldDB" id="A0A803LHV7"/>
<feature type="compositionally biased region" description="Basic and acidic residues" evidence="1">
    <location>
        <begin position="1"/>
        <end position="24"/>
    </location>
</feature>
<dbReference type="Proteomes" id="UP000596660">
    <property type="component" value="Unplaced"/>
</dbReference>
<reference evidence="2" key="1">
    <citation type="journal article" date="2017" name="Nature">
        <title>The genome of Chenopodium quinoa.</title>
        <authorList>
            <person name="Jarvis D.E."/>
            <person name="Ho Y.S."/>
            <person name="Lightfoot D.J."/>
            <person name="Schmoeckel S.M."/>
            <person name="Li B."/>
            <person name="Borm T.J.A."/>
            <person name="Ohyanagi H."/>
            <person name="Mineta K."/>
            <person name="Michell C.T."/>
            <person name="Saber N."/>
            <person name="Kharbatia N.M."/>
            <person name="Rupper R.R."/>
            <person name="Sharp A.R."/>
            <person name="Dally N."/>
            <person name="Boughton B.A."/>
            <person name="Woo Y.H."/>
            <person name="Gao G."/>
            <person name="Schijlen E.G.W.M."/>
            <person name="Guo X."/>
            <person name="Momin A.A."/>
            <person name="Negrao S."/>
            <person name="Al-Babili S."/>
            <person name="Gehring C."/>
            <person name="Roessner U."/>
            <person name="Jung C."/>
            <person name="Murphy K."/>
            <person name="Arold S.T."/>
            <person name="Gojobori T."/>
            <person name="van der Linden C.G."/>
            <person name="van Loo E.N."/>
            <person name="Jellen E.N."/>
            <person name="Maughan P.J."/>
            <person name="Tester M."/>
        </authorList>
    </citation>
    <scope>NUCLEOTIDE SEQUENCE [LARGE SCALE GENOMIC DNA]</scope>
    <source>
        <strain evidence="2">cv. PI 614886</strain>
    </source>
</reference>
<name>A0A803LHV7_CHEQI</name>
<sequence>MKDCEGDGVEIDRGEGGRTEKGIGECEGPEIGGERGGRSGSRRGTKGFFRLVGGSSEGDSTIQGGGGLWSARISNAEGKARGRTGCSLPRFGGDEGSAAAIVDVVGSWTHKKAKGLFGVPFIHYETLAEIYTKDKATGDVSESFVDAIEGIDQEIDKQPLIVESDEEDDVNSTNSDT</sequence>
<protein>
    <submittedName>
        <fullName evidence="2">Uncharacterized protein</fullName>
    </submittedName>
</protein>
<evidence type="ECO:0000313" key="3">
    <source>
        <dbReference type="Proteomes" id="UP000596660"/>
    </source>
</evidence>
<accession>A0A803LHV7</accession>
<evidence type="ECO:0000256" key="1">
    <source>
        <dbReference type="SAM" id="MobiDB-lite"/>
    </source>
</evidence>
<proteinExistence type="predicted"/>
<evidence type="ECO:0000313" key="2">
    <source>
        <dbReference type="EnsemblPlants" id="AUR62013554-RA:cds"/>
    </source>
</evidence>
<keyword evidence="3" id="KW-1185">Reference proteome</keyword>
<feature type="region of interest" description="Disordered" evidence="1">
    <location>
        <begin position="1"/>
        <end position="65"/>
    </location>
</feature>
<dbReference type="EnsemblPlants" id="AUR62013554-RA">
    <property type="protein sequence ID" value="AUR62013554-RA:cds"/>
    <property type="gene ID" value="AUR62013554"/>
</dbReference>
<reference evidence="2" key="2">
    <citation type="submission" date="2021-03" db="UniProtKB">
        <authorList>
            <consortium name="EnsemblPlants"/>
        </authorList>
    </citation>
    <scope>IDENTIFICATION</scope>
</reference>
<organism evidence="2 3">
    <name type="scientific">Chenopodium quinoa</name>
    <name type="common">Quinoa</name>
    <dbReference type="NCBI Taxonomy" id="63459"/>
    <lineage>
        <taxon>Eukaryota</taxon>
        <taxon>Viridiplantae</taxon>
        <taxon>Streptophyta</taxon>
        <taxon>Embryophyta</taxon>
        <taxon>Tracheophyta</taxon>
        <taxon>Spermatophyta</taxon>
        <taxon>Magnoliopsida</taxon>
        <taxon>eudicotyledons</taxon>
        <taxon>Gunneridae</taxon>
        <taxon>Pentapetalae</taxon>
        <taxon>Caryophyllales</taxon>
        <taxon>Chenopodiaceae</taxon>
        <taxon>Chenopodioideae</taxon>
        <taxon>Atripliceae</taxon>
        <taxon>Chenopodium</taxon>
    </lineage>
</organism>